<dbReference type="InterPro" id="IPR006073">
    <property type="entry name" value="GTP-bd"/>
</dbReference>
<dbReference type="InterPro" id="IPR000836">
    <property type="entry name" value="PRTase_dom"/>
</dbReference>
<dbReference type="NCBIfam" id="TIGR01251">
    <property type="entry name" value="ribP_PPkin"/>
    <property type="match status" value="1"/>
</dbReference>
<dbReference type="GO" id="GO:0071555">
    <property type="term" value="P:cell wall organization"/>
    <property type="evidence" value="ECO:0007669"/>
    <property type="project" value="UniProtKB-KW"/>
</dbReference>
<dbReference type="GO" id="GO:0000287">
    <property type="term" value="F:magnesium ion binding"/>
    <property type="evidence" value="ECO:0007669"/>
    <property type="project" value="InterPro"/>
</dbReference>
<keyword evidence="5" id="KW-0808">Transferase</keyword>
<dbReference type="Proteomes" id="UP000078200">
    <property type="component" value="Unassembled WGS sequence"/>
</dbReference>
<evidence type="ECO:0000256" key="9">
    <source>
        <dbReference type="ARBA" id="ARBA00022741"/>
    </source>
</evidence>
<name>A0A1A9UK94_GLOAU</name>
<accession>A0A1A9UK94</accession>
<dbReference type="SUPFAM" id="SSF52540">
    <property type="entry name" value="P-loop containing nucleoside triphosphate hydrolases"/>
    <property type="match status" value="1"/>
</dbReference>
<comment type="subcellular location">
    <subcellularLocation>
        <location evidence="1">Periplasm</location>
    </subcellularLocation>
</comment>
<comment type="pathway">
    <text evidence="2">Cell wall biogenesis; peptidoglycan biosynthesis.</text>
</comment>
<keyword evidence="23" id="KW-1185">Reference proteome</keyword>
<dbReference type="GO" id="GO:0006164">
    <property type="term" value="P:purine nucleotide biosynthetic process"/>
    <property type="evidence" value="ECO:0007669"/>
    <property type="project" value="TreeGrafter"/>
</dbReference>
<dbReference type="SUPFAM" id="SSF53271">
    <property type="entry name" value="PRTase-like"/>
    <property type="match status" value="2"/>
</dbReference>
<dbReference type="STRING" id="7395.A0A1A9UK94"/>
<sequence length="559" mass="62981">MKIFSGTSVTHLSGLLSCELNMKLSRIKISRFKDNEINIKIDENVRGEDVCIIQSTCNPVNDNLMELMLISDALKRAAAKKIIAIIPYYGYGRQDRRINSEQVPITAKLVANLLSISGIDQIATIDVHCEQIQGFFDIIFDSIAVETVFLEDIKKKNFLNPVIVAPDFGSIRRARQISKNLDNAEIAIIEKFRPSFNQTKIVNIIGNVKNRNCILVDDIIDTASTLWLPNVGKSTLFNALTRSNVAAKNFPFCTIKPNIALTPIPDMRLLELQKIVKSNCITPEYIEFIDIAGLVKGASKGYGLEYFAQKFNVGLTNILEANPGIDVYLPQSGTKLIIPKQMILPEPPHSGIIINTAEMRLFYFPKNTNLVAIFPIGIGQIGKETPHNWTTFVKRKKYGPTWTPTQAMHQEYLSKGKVLLKVYPPGKENPMGLYALYLEDLYAIHGTNANFGIGLRVTHGCIRLRNADIKYLFYYVPVGTTVKFINEPIKITLEENGNKYIEVHCPLSNNLESFKSIYHKPIVISKKIYDFIHDSKVNKFVLTQAFQERKGLPINIIKN</sequence>
<keyword evidence="11" id="KW-0418">Kinase</keyword>
<proteinExistence type="inferred from homology"/>
<keyword evidence="14" id="KW-0460">Magnesium</keyword>
<dbReference type="FunFam" id="3.40.50.2020:FF:000007">
    <property type="entry name" value="Ribose-phosphate pyrophosphokinase"/>
    <property type="match status" value="1"/>
</dbReference>
<dbReference type="PRINTS" id="PR00326">
    <property type="entry name" value="GTP1OBG"/>
</dbReference>
<dbReference type="PROSITE" id="PS52029">
    <property type="entry name" value="LD_TPASE"/>
    <property type="match status" value="1"/>
</dbReference>
<feature type="domain" description="L,D-TPase catalytic" evidence="21">
    <location>
        <begin position="350"/>
        <end position="485"/>
    </location>
</feature>
<dbReference type="GO" id="GO:0016787">
    <property type="term" value="F:hydrolase activity"/>
    <property type="evidence" value="ECO:0007669"/>
    <property type="project" value="UniProtKB-KW"/>
</dbReference>
<dbReference type="UniPathway" id="UPA00219"/>
<dbReference type="Gene3D" id="2.40.440.10">
    <property type="entry name" value="L,D-transpeptidase catalytic domain-like"/>
    <property type="match status" value="1"/>
</dbReference>
<evidence type="ECO:0000256" key="13">
    <source>
        <dbReference type="ARBA" id="ARBA00022840"/>
    </source>
</evidence>
<evidence type="ECO:0000256" key="6">
    <source>
        <dbReference type="ARBA" id="ARBA00022723"/>
    </source>
</evidence>
<dbReference type="Gene3D" id="3.40.50.2020">
    <property type="match status" value="2"/>
</dbReference>
<evidence type="ECO:0000259" key="21">
    <source>
        <dbReference type="PROSITE" id="PS52029"/>
    </source>
</evidence>
<dbReference type="InterPro" id="IPR005946">
    <property type="entry name" value="Rib-P_diPkinase"/>
</dbReference>
<keyword evidence="8" id="KW-0732">Signal</keyword>
<evidence type="ECO:0000256" key="19">
    <source>
        <dbReference type="RuleBase" id="RU004324"/>
    </source>
</evidence>
<dbReference type="Pfam" id="PF01926">
    <property type="entry name" value="MMR_HSR1"/>
    <property type="match status" value="1"/>
</dbReference>
<evidence type="ECO:0000256" key="11">
    <source>
        <dbReference type="ARBA" id="ARBA00022777"/>
    </source>
</evidence>
<evidence type="ECO:0000256" key="7">
    <source>
        <dbReference type="ARBA" id="ARBA00022727"/>
    </source>
</evidence>
<dbReference type="VEuPathDB" id="VectorBase:GAUT007470"/>
<dbReference type="InterPro" id="IPR041597">
    <property type="entry name" value="Ldt_C"/>
</dbReference>
<dbReference type="PROSITE" id="PS51782">
    <property type="entry name" value="LYSM"/>
    <property type="match status" value="1"/>
</dbReference>
<dbReference type="GO" id="GO:0005525">
    <property type="term" value="F:GTP binding"/>
    <property type="evidence" value="ECO:0007669"/>
    <property type="project" value="InterPro"/>
</dbReference>
<dbReference type="InterPro" id="IPR038063">
    <property type="entry name" value="Transpep_catalytic_dom"/>
</dbReference>
<keyword evidence="17" id="KW-0961">Cell wall biogenesis/degradation</keyword>
<dbReference type="InterPro" id="IPR027417">
    <property type="entry name" value="P-loop_NTPase"/>
</dbReference>
<evidence type="ECO:0000256" key="18">
    <source>
        <dbReference type="ARBA" id="ARBA00049535"/>
    </source>
</evidence>
<keyword evidence="13" id="KW-0067">ATP-binding</keyword>
<dbReference type="GO" id="GO:0005524">
    <property type="term" value="F:ATP binding"/>
    <property type="evidence" value="ECO:0007669"/>
    <property type="project" value="UniProtKB-KW"/>
</dbReference>
<dbReference type="EnsemblMetazoa" id="GAUT007470-RA">
    <property type="protein sequence ID" value="GAUT007470-PA"/>
    <property type="gene ID" value="GAUT007470"/>
</dbReference>
<evidence type="ECO:0000256" key="10">
    <source>
        <dbReference type="ARBA" id="ARBA00022764"/>
    </source>
</evidence>
<dbReference type="GO" id="GO:0006015">
    <property type="term" value="P:5-phosphoribose 1-diphosphate biosynthetic process"/>
    <property type="evidence" value="ECO:0007669"/>
    <property type="project" value="TreeGrafter"/>
</dbReference>
<dbReference type="CDD" id="cd06223">
    <property type="entry name" value="PRTases_typeI"/>
    <property type="match status" value="1"/>
</dbReference>
<keyword evidence="16" id="KW-0573">Peptidoglycan synthesis</keyword>
<dbReference type="InterPro" id="IPR029057">
    <property type="entry name" value="PRTase-like"/>
</dbReference>
<evidence type="ECO:0000313" key="23">
    <source>
        <dbReference type="Proteomes" id="UP000078200"/>
    </source>
</evidence>
<dbReference type="Pfam" id="PF03734">
    <property type="entry name" value="YkuD"/>
    <property type="match status" value="1"/>
</dbReference>
<dbReference type="GO" id="GO:0005737">
    <property type="term" value="C:cytoplasm"/>
    <property type="evidence" value="ECO:0007669"/>
    <property type="project" value="TreeGrafter"/>
</dbReference>
<dbReference type="Pfam" id="PF17969">
    <property type="entry name" value="Ldt_C"/>
    <property type="match status" value="1"/>
</dbReference>
<dbReference type="Gene3D" id="3.40.50.300">
    <property type="entry name" value="P-loop containing nucleotide triphosphate hydrolases"/>
    <property type="match status" value="1"/>
</dbReference>
<evidence type="ECO:0000313" key="22">
    <source>
        <dbReference type="EnsemblMetazoa" id="GAUT007470-PA"/>
    </source>
</evidence>
<dbReference type="GO" id="GO:0004749">
    <property type="term" value="F:ribose phosphate diphosphokinase activity"/>
    <property type="evidence" value="ECO:0007669"/>
    <property type="project" value="UniProtKB-EC"/>
</dbReference>
<dbReference type="GO" id="GO:0016301">
    <property type="term" value="F:kinase activity"/>
    <property type="evidence" value="ECO:0007669"/>
    <property type="project" value="UniProtKB-KW"/>
</dbReference>
<feature type="domain" description="LysM" evidence="20">
    <location>
        <begin position="294"/>
        <end position="338"/>
    </location>
</feature>
<dbReference type="PANTHER" id="PTHR10210:SF41">
    <property type="entry name" value="RIBOSE-PHOSPHATE PYROPHOSPHOKINASE 1, CHLOROPLASTIC"/>
    <property type="match status" value="1"/>
</dbReference>
<dbReference type="Pfam" id="PF00156">
    <property type="entry name" value="Pribosyltran"/>
    <property type="match status" value="1"/>
</dbReference>
<dbReference type="PROSITE" id="PS51257">
    <property type="entry name" value="PROKAR_LIPOPROTEIN"/>
    <property type="match status" value="1"/>
</dbReference>
<keyword evidence="15" id="KW-0133">Cell shape</keyword>
<evidence type="ECO:0000256" key="4">
    <source>
        <dbReference type="ARBA" id="ARBA00013247"/>
    </source>
</evidence>
<dbReference type="NCBIfam" id="NF002320">
    <property type="entry name" value="PRK01259.1"/>
    <property type="match status" value="1"/>
</dbReference>
<dbReference type="SMART" id="SM01400">
    <property type="entry name" value="Pribosyltran_N"/>
    <property type="match status" value="1"/>
</dbReference>
<evidence type="ECO:0000256" key="5">
    <source>
        <dbReference type="ARBA" id="ARBA00022679"/>
    </source>
</evidence>
<evidence type="ECO:0000256" key="14">
    <source>
        <dbReference type="ARBA" id="ARBA00022842"/>
    </source>
</evidence>
<evidence type="ECO:0000256" key="16">
    <source>
        <dbReference type="ARBA" id="ARBA00022984"/>
    </source>
</evidence>
<organism evidence="22 23">
    <name type="scientific">Glossina austeni</name>
    <name type="common">Savannah tsetse fly</name>
    <dbReference type="NCBI Taxonomy" id="7395"/>
    <lineage>
        <taxon>Eukaryota</taxon>
        <taxon>Metazoa</taxon>
        <taxon>Ecdysozoa</taxon>
        <taxon>Arthropoda</taxon>
        <taxon>Hexapoda</taxon>
        <taxon>Insecta</taxon>
        <taxon>Pterygota</taxon>
        <taxon>Neoptera</taxon>
        <taxon>Endopterygota</taxon>
        <taxon>Diptera</taxon>
        <taxon>Brachycera</taxon>
        <taxon>Muscomorpha</taxon>
        <taxon>Hippoboscoidea</taxon>
        <taxon>Glossinidae</taxon>
        <taxon>Glossina</taxon>
    </lineage>
</organism>
<keyword evidence="7 19" id="KW-0545">Nucleotide biosynthesis</keyword>
<dbReference type="SUPFAM" id="SSF141523">
    <property type="entry name" value="L,D-transpeptidase catalytic domain-like"/>
    <property type="match status" value="1"/>
</dbReference>
<comment type="catalytic activity">
    <reaction evidence="18">
        <text>D-ribose 5-phosphate + ATP = 5-phospho-alpha-D-ribose 1-diphosphate + AMP + H(+)</text>
        <dbReference type="Rhea" id="RHEA:15609"/>
        <dbReference type="ChEBI" id="CHEBI:15378"/>
        <dbReference type="ChEBI" id="CHEBI:30616"/>
        <dbReference type="ChEBI" id="CHEBI:58017"/>
        <dbReference type="ChEBI" id="CHEBI:78346"/>
        <dbReference type="ChEBI" id="CHEBI:456215"/>
        <dbReference type="EC" id="2.7.6.1"/>
    </reaction>
</comment>
<protein>
    <recommendedName>
        <fullName evidence="4">ribose-phosphate diphosphokinase</fullName>
        <ecNumber evidence="4">2.7.6.1</ecNumber>
    </recommendedName>
</protein>
<keyword evidence="10" id="KW-0574">Periplasm</keyword>
<dbReference type="EC" id="2.7.6.1" evidence="4"/>
<keyword evidence="12" id="KW-0378">Hydrolase</keyword>
<evidence type="ECO:0000256" key="15">
    <source>
        <dbReference type="ARBA" id="ARBA00022960"/>
    </source>
</evidence>
<dbReference type="PANTHER" id="PTHR10210">
    <property type="entry name" value="RIBOSE-PHOSPHATE DIPHOSPHOKINASE FAMILY MEMBER"/>
    <property type="match status" value="1"/>
</dbReference>
<dbReference type="GO" id="GO:0002189">
    <property type="term" value="C:ribose phosphate diphosphokinase complex"/>
    <property type="evidence" value="ECO:0007669"/>
    <property type="project" value="TreeGrafter"/>
</dbReference>
<dbReference type="CDD" id="cd16913">
    <property type="entry name" value="YkuD_like"/>
    <property type="match status" value="1"/>
</dbReference>
<evidence type="ECO:0000256" key="2">
    <source>
        <dbReference type="ARBA" id="ARBA00004752"/>
    </source>
</evidence>
<dbReference type="InterPro" id="IPR018392">
    <property type="entry name" value="LysM"/>
</dbReference>
<evidence type="ECO:0000256" key="3">
    <source>
        <dbReference type="ARBA" id="ARBA00006478"/>
    </source>
</evidence>
<dbReference type="AlphaFoldDB" id="A0A1A9UK94"/>
<dbReference type="GO" id="GO:0008360">
    <property type="term" value="P:regulation of cell shape"/>
    <property type="evidence" value="ECO:0007669"/>
    <property type="project" value="UniProtKB-KW"/>
</dbReference>
<evidence type="ECO:0000256" key="17">
    <source>
        <dbReference type="ARBA" id="ARBA00023316"/>
    </source>
</evidence>
<evidence type="ECO:0000259" key="20">
    <source>
        <dbReference type="PROSITE" id="PS51782"/>
    </source>
</evidence>
<dbReference type="InterPro" id="IPR005490">
    <property type="entry name" value="LD_TPept_cat_dom"/>
</dbReference>
<dbReference type="Pfam" id="PF13793">
    <property type="entry name" value="Pribosyltran_N"/>
    <property type="match status" value="1"/>
</dbReference>
<keyword evidence="6" id="KW-0479">Metal-binding</keyword>
<keyword evidence="9" id="KW-0547">Nucleotide-binding</keyword>
<evidence type="ECO:0000256" key="1">
    <source>
        <dbReference type="ARBA" id="ARBA00004418"/>
    </source>
</evidence>
<evidence type="ECO:0000256" key="12">
    <source>
        <dbReference type="ARBA" id="ARBA00022801"/>
    </source>
</evidence>
<comment type="similarity">
    <text evidence="3 19">Belongs to the ribose-phosphate pyrophosphokinase family.</text>
</comment>
<reference evidence="22" key="1">
    <citation type="submission" date="2020-05" db="UniProtKB">
        <authorList>
            <consortium name="EnsemblMetazoa"/>
        </authorList>
    </citation>
    <scope>IDENTIFICATION</scope>
    <source>
        <strain evidence="22">TTRI</strain>
    </source>
</reference>
<dbReference type="InterPro" id="IPR029099">
    <property type="entry name" value="Pribosyltran_N"/>
</dbReference>
<evidence type="ECO:0000256" key="8">
    <source>
        <dbReference type="ARBA" id="ARBA00022729"/>
    </source>
</evidence>